<reference evidence="2 3" key="2">
    <citation type="journal article" date="2019" name="G3 (Bethesda)">
        <title>Hybrid Assembly of the Genome of the Entomopathogenic Nematode Steinernema carpocapsae Identifies the X-Chromosome.</title>
        <authorList>
            <person name="Serra L."/>
            <person name="Macchietto M."/>
            <person name="Macias-Munoz A."/>
            <person name="McGill C.J."/>
            <person name="Rodriguez I.M."/>
            <person name="Rodriguez B."/>
            <person name="Murad R."/>
            <person name="Mortazavi A."/>
        </authorList>
    </citation>
    <scope>NUCLEOTIDE SEQUENCE [LARGE SCALE GENOMIC DNA]</scope>
    <source>
        <strain evidence="2 3">ALL</strain>
    </source>
</reference>
<gene>
    <name evidence="2" type="ORF">L596_002083</name>
</gene>
<name>A0A4U8UN55_STECR</name>
<organism evidence="2 3">
    <name type="scientific">Steinernema carpocapsae</name>
    <name type="common">Entomopathogenic nematode</name>
    <dbReference type="NCBI Taxonomy" id="34508"/>
    <lineage>
        <taxon>Eukaryota</taxon>
        <taxon>Metazoa</taxon>
        <taxon>Ecdysozoa</taxon>
        <taxon>Nematoda</taxon>
        <taxon>Chromadorea</taxon>
        <taxon>Rhabditida</taxon>
        <taxon>Tylenchina</taxon>
        <taxon>Panagrolaimomorpha</taxon>
        <taxon>Strongyloidoidea</taxon>
        <taxon>Steinernematidae</taxon>
        <taxon>Steinernema</taxon>
    </lineage>
</organism>
<protein>
    <submittedName>
        <fullName evidence="2">Uncharacterized protein</fullName>
    </submittedName>
</protein>
<feature type="compositionally biased region" description="Acidic residues" evidence="1">
    <location>
        <begin position="252"/>
        <end position="261"/>
    </location>
</feature>
<accession>A0A4U8UN55</accession>
<evidence type="ECO:0000313" key="2">
    <source>
        <dbReference type="EMBL" id="TMS34504.1"/>
    </source>
</evidence>
<dbReference type="EMBL" id="AZBU02000001">
    <property type="protein sequence ID" value="TMS34504.1"/>
    <property type="molecule type" value="Genomic_DNA"/>
</dbReference>
<feature type="region of interest" description="Disordered" evidence="1">
    <location>
        <begin position="19"/>
        <end position="39"/>
    </location>
</feature>
<feature type="region of interest" description="Disordered" evidence="1">
    <location>
        <begin position="234"/>
        <end position="263"/>
    </location>
</feature>
<keyword evidence="3" id="KW-1185">Reference proteome</keyword>
<sequence>MEADNAGITEQLESKFKEGVRIAHGIPPIKPPKPAKRNRLHSIGDEEDLRPKAPAPIARKSSLNIPMDGRMQTVTVQKMLEIRKRSLTMGGPGQSEVTKSFLQSLASAINKRRQSGVVSAQLCRQPLPMVLKEPMTPPIEAALSPNTNQSSPNSTTSRSSTATVVKTNESGGSVLAGPTVVLACSESRHGRQRKPTSRVQELIVDGLQHRPGKLERAAQSSFGINLNLAAVQKELESSAAEPPHKKSRSGTNEEEGAEESEEKTWCICSEVTFR</sequence>
<evidence type="ECO:0000313" key="3">
    <source>
        <dbReference type="Proteomes" id="UP000298663"/>
    </source>
</evidence>
<dbReference type="OrthoDB" id="5411773at2759"/>
<reference evidence="2 3" key="1">
    <citation type="journal article" date="2015" name="Genome Biol.">
        <title>Comparative genomics of Steinernema reveals deeply conserved gene regulatory networks.</title>
        <authorList>
            <person name="Dillman A.R."/>
            <person name="Macchietto M."/>
            <person name="Porter C.F."/>
            <person name="Rogers A."/>
            <person name="Williams B."/>
            <person name="Antoshechkin I."/>
            <person name="Lee M.M."/>
            <person name="Goodwin Z."/>
            <person name="Lu X."/>
            <person name="Lewis E.E."/>
            <person name="Goodrich-Blair H."/>
            <person name="Stock S.P."/>
            <person name="Adams B.J."/>
            <person name="Sternberg P.W."/>
            <person name="Mortazavi A."/>
        </authorList>
    </citation>
    <scope>NUCLEOTIDE SEQUENCE [LARGE SCALE GENOMIC DNA]</scope>
    <source>
        <strain evidence="2 3">ALL</strain>
    </source>
</reference>
<comment type="caution">
    <text evidence="2">The sequence shown here is derived from an EMBL/GenBank/DDBJ whole genome shotgun (WGS) entry which is preliminary data.</text>
</comment>
<dbReference type="Proteomes" id="UP000298663">
    <property type="component" value="Unassembled WGS sequence"/>
</dbReference>
<feature type="compositionally biased region" description="Low complexity" evidence="1">
    <location>
        <begin position="144"/>
        <end position="163"/>
    </location>
</feature>
<feature type="region of interest" description="Disordered" evidence="1">
    <location>
        <begin position="138"/>
        <end position="163"/>
    </location>
</feature>
<evidence type="ECO:0000256" key="1">
    <source>
        <dbReference type="SAM" id="MobiDB-lite"/>
    </source>
</evidence>
<dbReference type="AlphaFoldDB" id="A0A4U8UN55"/>
<proteinExistence type="predicted"/>